<dbReference type="GO" id="GO:0004648">
    <property type="term" value="F:O-phospho-L-serine:2-oxoglutarate aminotransferase activity"/>
    <property type="evidence" value="ECO:0007669"/>
    <property type="project" value="UniProtKB-UniRule"/>
</dbReference>
<evidence type="ECO:0000256" key="5">
    <source>
        <dbReference type="ARBA" id="ARBA00022605"/>
    </source>
</evidence>
<dbReference type="GO" id="GO:0008615">
    <property type="term" value="P:pyridoxine biosynthetic process"/>
    <property type="evidence" value="ECO:0007669"/>
    <property type="project" value="UniProtKB-UniRule"/>
</dbReference>
<protein>
    <recommendedName>
        <fullName evidence="12">Phosphoserine aminotransferase</fullName>
        <ecNumber evidence="12">2.6.1.52</ecNumber>
    </recommendedName>
    <alternativeName>
        <fullName evidence="12">Phosphohydroxythreonine aminotransferase</fullName>
        <shortName evidence="12">PSAT</shortName>
    </alternativeName>
</protein>
<gene>
    <name evidence="12 15" type="primary">serC</name>
    <name evidence="15" type="ORF">NAF29_06645</name>
</gene>
<dbReference type="NCBIfam" id="NF003764">
    <property type="entry name" value="PRK05355.1"/>
    <property type="match status" value="1"/>
</dbReference>
<feature type="modified residue" description="N6-(pyridoxal phosphate)lysine" evidence="12">
    <location>
        <position position="187"/>
    </location>
</feature>
<comment type="catalytic activity">
    <reaction evidence="11 12 13">
        <text>O-phospho-L-serine + 2-oxoglutarate = 3-phosphooxypyruvate + L-glutamate</text>
        <dbReference type="Rhea" id="RHEA:14329"/>
        <dbReference type="ChEBI" id="CHEBI:16810"/>
        <dbReference type="ChEBI" id="CHEBI:18110"/>
        <dbReference type="ChEBI" id="CHEBI:29985"/>
        <dbReference type="ChEBI" id="CHEBI:57524"/>
        <dbReference type="EC" id="2.6.1.52"/>
    </reaction>
</comment>
<evidence type="ECO:0000256" key="8">
    <source>
        <dbReference type="ARBA" id="ARBA00023096"/>
    </source>
</evidence>
<keyword evidence="9 12" id="KW-0718">Serine biosynthesis</keyword>
<keyword evidence="5 12" id="KW-0028">Amino-acid biosynthesis</keyword>
<dbReference type="InterPro" id="IPR022278">
    <property type="entry name" value="Pser_aminoTfrase"/>
</dbReference>
<evidence type="ECO:0000256" key="3">
    <source>
        <dbReference type="ARBA" id="ARBA00006904"/>
    </source>
</evidence>
<feature type="binding site" evidence="12">
    <location>
        <position position="163"/>
    </location>
    <ligand>
        <name>pyridoxal 5'-phosphate</name>
        <dbReference type="ChEBI" id="CHEBI:597326"/>
    </ligand>
</feature>
<dbReference type="PROSITE" id="PS00595">
    <property type="entry name" value="AA_TRANSFER_CLASS_5"/>
    <property type="match status" value="1"/>
</dbReference>
<dbReference type="EC" id="2.6.1.52" evidence="12"/>
<dbReference type="AlphaFoldDB" id="A0AA41W5H5"/>
<comment type="caution">
    <text evidence="12">Lacks conserved residue(s) required for the propagation of feature annotation.</text>
</comment>
<evidence type="ECO:0000256" key="1">
    <source>
        <dbReference type="ARBA" id="ARBA00004915"/>
    </source>
</evidence>
<keyword evidence="12" id="KW-0963">Cytoplasm</keyword>
<keyword evidence="16" id="KW-1185">Reference proteome</keyword>
<dbReference type="NCBIfam" id="TIGR01364">
    <property type="entry name" value="serC_1"/>
    <property type="match status" value="1"/>
</dbReference>
<dbReference type="EMBL" id="JAMQGP010000002">
    <property type="protein sequence ID" value="MCM2679347.1"/>
    <property type="molecule type" value="Genomic_DNA"/>
</dbReference>
<comment type="subcellular location">
    <subcellularLocation>
        <location evidence="12">Cytoplasm</location>
    </subcellularLocation>
</comment>
<dbReference type="GO" id="GO:0006564">
    <property type="term" value="P:L-serine biosynthetic process"/>
    <property type="evidence" value="ECO:0007669"/>
    <property type="project" value="UniProtKB-UniRule"/>
</dbReference>
<evidence type="ECO:0000256" key="7">
    <source>
        <dbReference type="ARBA" id="ARBA00022898"/>
    </source>
</evidence>
<evidence type="ECO:0000313" key="16">
    <source>
        <dbReference type="Proteomes" id="UP001165393"/>
    </source>
</evidence>
<evidence type="ECO:0000256" key="4">
    <source>
        <dbReference type="ARBA" id="ARBA00022576"/>
    </source>
</evidence>
<dbReference type="HAMAP" id="MF_00160">
    <property type="entry name" value="SerC_aminotrans_5"/>
    <property type="match status" value="1"/>
</dbReference>
<dbReference type="FunFam" id="3.40.640.10:FF:000010">
    <property type="entry name" value="Phosphoserine aminotransferase"/>
    <property type="match status" value="1"/>
</dbReference>
<keyword evidence="6 12" id="KW-0808">Transferase</keyword>
<dbReference type="SUPFAM" id="SSF53383">
    <property type="entry name" value="PLP-dependent transferases"/>
    <property type="match status" value="1"/>
</dbReference>
<evidence type="ECO:0000256" key="12">
    <source>
        <dbReference type="HAMAP-Rule" id="MF_00160"/>
    </source>
</evidence>
<dbReference type="GO" id="GO:0005737">
    <property type="term" value="C:cytoplasm"/>
    <property type="evidence" value="ECO:0007669"/>
    <property type="project" value="UniProtKB-SubCell"/>
</dbReference>
<dbReference type="Gene3D" id="3.90.1150.10">
    <property type="entry name" value="Aspartate Aminotransferase, domain 1"/>
    <property type="match status" value="1"/>
</dbReference>
<reference evidence="15 16" key="1">
    <citation type="journal article" date="2013" name="Antonie Van Leeuwenhoek">
        <title>Echinimonas agarilytica gen. nov., sp. nov., a new gammaproteobacterium isolated from the sea urchin Strongylocentrotus intermedius.</title>
        <authorList>
            <person name="Nedashkovskaya O.I."/>
            <person name="Stenkova A.M."/>
            <person name="Zhukova N.V."/>
            <person name="Van Trappen S."/>
            <person name="Lee J.S."/>
            <person name="Kim S.B."/>
        </authorList>
    </citation>
    <scope>NUCLEOTIDE SEQUENCE [LARGE SCALE GENOMIC DNA]</scope>
    <source>
        <strain evidence="15 16">KMM 6351</strain>
    </source>
</reference>
<dbReference type="Pfam" id="PF00266">
    <property type="entry name" value="Aminotran_5"/>
    <property type="match status" value="1"/>
</dbReference>
<keyword evidence="7 12" id="KW-0663">Pyridoxal phosphate</keyword>
<organism evidence="15 16">
    <name type="scientific">Echinimonas agarilytica</name>
    <dbReference type="NCBI Taxonomy" id="1215918"/>
    <lineage>
        <taxon>Bacteria</taxon>
        <taxon>Pseudomonadati</taxon>
        <taxon>Pseudomonadota</taxon>
        <taxon>Gammaproteobacteria</taxon>
        <taxon>Alteromonadales</taxon>
        <taxon>Echinimonadaceae</taxon>
        <taxon>Echinimonas</taxon>
    </lineage>
</organism>
<comment type="function">
    <text evidence="12">Catalyzes the reversible conversion of 3-phosphohydroxypyruvate to phosphoserine and of 3-hydroxy-2-oxo-4-phosphonooxybutanoate to phosphohydroxythreonine.</text>
</comment>
<keyword evidence="4 12" id="KW-0032">Aminotransferase</keyword>
<dbReference type="PANTHER" id="PTHR43247">
    <property type="entry name" value="PHOSPHOSERINE AMINOTRANSFERASE"/>
    <property type="match status" value="1"/>
</dbReference>
<feature type="binding site" evidence="12">
    <location>
        <position position="142"/>
    </location>
    <ligand>
        <name>pyridoxal 5'-phosphate</name>
        <dbReference type="ChEBI" id="CHEBI:597326"/>
    </ligand>
</feature>
<feature type="binding site" evidence="12">
    <location>
        <position position="90"/>
    </location>
    <ligand>
        <name>pyridoxal 5'-phosphate</name>
        <dbReference type="ChEBI" id="CHEBI:597326"/>
    </ligand>
</feature>
<dbReference type="PANTHER" id="PTHR43247:SF1">
    <property type="entry name" value="PHOSPHOSERINE AMINOTRANSFERASE"/>
    <property type="match status" value="1"/>
</dbReference>
<dbReference type="Proteomes" id="UP001165393">
    <property type="component" value="Unassembled WGS sequence"/>
</dbReference>
<dbReference type="InterPro" id="IPR000192">
    <property type="entry name" value="Aminotrans_V_dom"/>
</dbReference>
<comment type="pathway">
    <text evidence="1 12">Cofactor biosynthesis; pyridoxine 5'-phosphate biosynthesis; pyridoxine 5'-phosphate from D-erythrose 4-phosphate: step 3/5.</text>
</comment>
<dbReference type="GO" id="GO:0030170">
    <property type="term" value="F:pyridoxal phosphate binding"/>
    <property type="evidence" value="ECO:0007669"/>
    <property type="project" value="UniProtKB-UniRule"/>
</dbReference>
<evidence type="ECO:0000259" key="14">
    <source>
        <dbReference type="Pfam" id="PF00266"/>
    </source>
</evidence>
<comment type="similarity">
    <text evidence="3 12">Belongs to the class-V pyridoxal-phosphate-dependent aminotransferase family. SerC subfamily.</text>
</comment>
<comment type="cofactor">
    <cofactor evidence="12">
        <name>pyridoxal 5'-phosphate</name>
        <dbReference type="ChEBI" id="CHEBI:597326"/>
    </cofactor>
    <text evidence="12">Binds 1 pyridoxal phosphate per subunit.</text>
</comment>
<comment type="catalytic activity">
    <reaction evidence="10 12">
        <text>4-(phosphooxy)-L-threonine + 2-oxoglutarate = (R)-3-hydroxy-2-oxo-4-phosphooxybutanoate + L-glutamate</text>
        <dbReference type="Rhea" id="RHEA:16573"/>
        <dbReference type="ChEBI" id="CHEBI:16810"/>
        <dbReference type="ChEBI" id="CHEBI:29985"/>
        <dbReference type="ChEBI" id="CHEBI:58452"/>
        <dbReference type="ChEBI" id="CHEBI:58538"/>
        <dbReference type="EC" id="2.6.1.52"/>
    </reaction>
</comment>
<accession>A0AA41W5H5</accession>
<evidence type="ECO:0000313" key="15">
    <source>
        <dbReference type="EMBL" id="MCM2679347.1"/>
    </source>
</evidence>
<evidence type="ECO:0000256" key="10">
    <source>
        <dbReference type="ARBA" id="ARBA00047630"/>
    </source>
</evidence>
<dbReference type="InterPro" id="IPR015422">
    <property type="entry name" value="PyrdxlP-dep_Trfase_small"/>
</dbReference>
<dbReference type="FunFam" id="3.90.1150.10:FF:000006">
    <property type="entry name" value="Phosphoserine aminotransferase"/>
    <property type="match status" value="1"/>
</dbReference>
<dbReference type="InterPro" id="IPR015424">
    <property type="entry name" value="PyrdxlP-dep_Trfase"/>
</dbReference>
<dbReference type="InterPro" id="IPR020578">
    <property type="entry name" value="Aminotrans_V_PyrdxlP_BS"/>
</dbReference>
<evidence type="ECO:0000256" key="9">
    <source>
        <dbReference type="ARBA" id="ARBA00023299"/>
    </source>
</evidence>
<comment type="caution">
    <text evidence="15">The sequence shown here is derived from an EMBL/GenBank/DDBJ whole genome shotgun (WGS) entry which is preliminary data.</text>
</comment>
<feature type="domain" description="Aminotransferase class V" evidence="14">
    <location>
        <begin position="2"/>
        <end position="339"/>
    </location>
</feature>
<feature type="binding site" evidence="12">
    <location>
        <begin position="228"/>
        <end position="229"/>
    </location>
    <ligand>
        <name>pyridoxal 5'-phosphate</name>
        <dbReference type="ChEBI" id="CHEBI:597326"/>
    </ligand>
</feature>
<evidence type="ECO:0000256" key="2">
    <source>
        <dbReference type="ARBA" id="ARBA00005099"/>
    </source>
</evidence>
<dbReference type="PIRSF" id="PIRSF000525">
    <property type="entry name" value="SerC"/>
    <property type="match status" value="1"/>
</dbReference>
<dbReference type="Gene3D" id="3.40.640.10">
    <property type="entry name" value="Type I PLP-dependent aspartate aminotransferase-like (Major domain)"/>
    <property type="match status" value="1"/>
</dbReference>
<comment type="pathway">
    <text evidence="2 12 13">Amino-acid biosynthesis; L-serine biosynthesis; L-serine from 3-phospho-D-glycerate: step 2/3.</text>
</comment>
<evidence type="ECO:0000256" key="6">
    <source>
        <dbReference type="ARBA" id="ARBA00022679"/>
    </source>
</evidence>
<sequence>MLPAPVLEKAQKEMLDWQGLGTSVMEVSHRGKEFIALADKAERDLRSLLNISDSYKVLFMHGGGRGQFAAVPQNLTTQGDRAAFVDTGVWSKKAVEEANRFIGADVVASSYQDQSGLWHVPQDKVVEVASSARYLHYCPNETIEGLEFNFVPKASNNAPVIADMSSTILSRPIQVDDFGIIYAGAQKNIGPSGLAVAIVREDLLGQARKDTPAILNYSLTDEFDSMYNTPPTYSWYLAGLVFEWLLEQGGLSAVEKINQHKAECLYQCIDNSDFFNSQVAQDSRSWMNVPFQLGDSSLDALFLSEAEKQGLRALKGHRIVGGMRASIYNAMPLSGVKTLIEFMNEFERTRG</sequence>
<evidence type="ECO:0000256" key="11">
    <source>
        <dbReference type="ARBA" id="ARBA00049007"/>
    </source>
</evidence>
<evidence type="ECO:0000256" key="13">
    <source>
        <dbReference type="RuleBase" id="RU004505"/>
    </source>
</evidence>
<dbReference type="InterPro" id="IPR015421">
    <property type="entry name" value="PyrdxlP-dep_Trfase_major"/>
</dbReference>
<name>A0AA41W5H5_9GAMM</name>
<keyword evidence="8 12" id="KW-0664">Pyridoxine biosynthesis</keyword>
<feature type="binding site" evidence="12">
    <location>
        <begin position="64"/>
        <end position="65"/>
    </location>
    <ligand>
        <name>pyridoxal 5'-phosphate</name>
        <dbReference type="ChEBI" id="CHEBI:597326"/>
    </ligand>
</feature>
<proteinExistence type="inferred from homology"/>
<comment type="subunit">
    <text evidence="12">Homodimer.</text>
</comment>
<feature type="binding site" evidence="12">
    <location>
        <position position="186"/>
    </location>
    <ligand>
        <name>pyridoxal 5'-phosphate</name>
        <dbReference type="ChEBI" id="CHEBI:597326"/>
    </ligand>
</feature>
<feature type="binding site" evidence="12">
    <location>
        <position position="30"/>
    </location>
    <ligand>
        <name>L-glutamate</name>
        <dbReference type="ChEBI" id="CHEBI:29985"/>
    </ligand>
</feature>